<accession>A0A939EY69</accession>
<reference evidence="6" key="1">
    <citation type="submission" date="2021-03" db="EMBL/GenBank/DDBJ databases">
        <authorList>
            <person name="Kim M.K."/>
        </authorList>
    </citation>
    <scope>NUCLEOTIDE SEQUENCE</scope>
    <source>
        <strain evidence="6">BT186</strain>
    </source>
</reference>
<comment type="caution">
    <text evidence="6">The sequence shown here is derived from an EMBL/GenBank/DDBJ whole genome shotgun (WGS) entry which is preliminary data.</text>
</comment>
<evidence type="ECO:0000313" key="7">
    <source>
        <dbReference type="Proteomes" id="UP000664144"/>
    </source>
</evidence>
<keyword evidence="2 5" id="KW-0812">Transmembrane</keyword>
<proteinExistence type="predicted"/>
<dbReference type="RefSeq" id="WP_206985279.1">
    <property type="nucleotide sequence ID" value="NZ_JAFLQZ010000010.1"/>
</dbReference>
<name>A0A939EY69_9BACT</name>
<dbReference type="EMBL" id="JAFLQZ010000010">
    <property type="protein sequence ID" value="MBO0359356.1"/>
    <property type="molecule type" value="Genomic_DNA"/>
</dbReference>
<dbReference type="InterPro" id="IPR019109">
    <property type="entry name" value="MamF_MmsF"/>
</dbReference>
<evidence type="ECO:0000256" key="4">
    <source>
        <dbReference type="ARBA" id="ARBA00023136"/>
    </source>
</evidence>
<keyword evidence="7" id="KW-1185">Reference proteome</keyword>
<feature type="transmembrane region" description="Helical" evidence="5">
    <location>
        <begin position="21"/>
        <end position="41"/>
    </location>
</feature>
<organism evidence="6 7">
    <name type="scientific">Hymenobacter telluris</name>
    <dbReference type="NCBI Taxonomy" id="2816474"/>
    <lineage>
        <taxon>Bacteria</taxon>
        <taxon>Pseudomonadati</taxon>
        <taxon>Bacteroidota</taxon>
        <taxon>Cytophagia</taxon>
        <taxon>Cytophagales</taxon>
        <taxon>Hymenobacteraceae</taxon>
        <taxon>Hymenobacter</taxon>
    </lineage>
</organism>
<protein>
    <submittedName>
        <fullName evidence="6">DUF4870 domain-containing protein</fullName>
    </submittedName>
</protein>
<dbReference type="Pfam" id="PF09685">
    <property type="entry name" value="MamF_MmsF"/>
    <property type="match status" value="1"/>
</dbReference>
<evidence type="ECO:0000256" key="1">
    <source>
        <dbReference type="ARBA" id="ARBA00004141"/>
    </source>
</evidence>
<evidence type="ECO:0000256" key="3">
    <source>
        <dbReference type="ARBA" id="ARBA00022989"/>
    </source>
</evidence>
<dbReference type="AlphaFoldDB" id="A0A939EY69"/>
<keyword evidence="3 5" id="KW-1133">Transmembrane helix</keyword>
<evidence type="ECO:0000256" key="2">
    <source>
        <dbReference type="ARBA" id="ARBA00022692"/>
    </source>
</evidence>
<feature type="transmembrane region" description="Helical" evidence="5">
    <location>
        <begin position="61"/>
        <end position="94"/>
    </location>
</feature>
<gene>
    <name evidence="6" type="ORF">J0X19_15440</name>
</gene>
<sequence length="119" mass="13002">MQQPFFSADQETRQWTTFLHLSLLAGVLVPGAGFVLPIVLWQLKKNELPGVDAHGKVVTNWVISSLIYGAISGMLIFVLIGLPLLGILAVLGLIFPIIGAIKANNGELWVYPLSIRFFS</sequence>
<dbReference type="Proteomes" id="UP000664144">
    <property type="component" value="Unassembled WGS sequence"/>
</dbReference>
<evidence type="ECO:0000256" key="5">
    <source>
        <dbReference type="SAM" id="Phobius"/>
    </source>
</evidence>
<comment type="subcellular location">
    <subcellularLocation>
        <location evidence="1">Membrane</location>
        <topology evidence="1">Multi-pass membrane protein</topology>
    </subcellularLocation>
</comment>
<keyword evidence="4 5" id="KW-0472">Membrane</keyword>
<evidence type="ECO:0000313" key="6">
    <source>
        <dbReference type="EMBL" id="MBO0359356.1"/>
    </source>
</evidence>